<evidence type="ECO:0008006" key="5">
    <source>
        <dbReference type="Google" id="ProtNLM"/>
    </source>
</evidence>
<dbReference type="Pfam" id="PF07726">
    <property type="entry name" value="AAA_3"/>
    <property type="match status" value="1"/>
</dbReference>
<dbReference type="InterPro" id="IPR050764">
    <property type="entry name" value="CbbQ/NirQ/NorQ/GpvN"/>
</dbReference>
<gene>
    <name evidence="3" type="ORF">NEF87_004460</name>
</gene>
<feature type="domain" description="ATPase AAA-3" evidence="1">
    <location>
        <begin position="47"/>
        <end position="177"/>
    </location>
</feature>
<evidence type="ECO:0000259" key="1">
    <source>
        <dbReference type="Pfam" id="PF07726"/>
    </source>
</evidence>
<dbReference type="InterPro" id="IPR041628">
    <property type="entry name" value="ChlI/MoxR_AAA_lid"/>
</dbReference>
<proteinExistence type="predicted"/>
<accession>A0ABY6HXC1</accession>
<dbReference type="PANTHER" id="PTHR42759">
    <property type="entry name" value="MOXR FAMILY PROTEIN"/>
    <property type="match status" value="1"/>
</dbReference>
<dbReference type="Proteomes" id="UP001208689">
    <property type="component" value="Chromosome"/>
</dbReference>
<sequence length="319" mass="35277">MAEVYEEADIGIVREIAQDVMSEVGRVVVGLGEVLQYLFIGLLTNGHILLEGVPGLAKTVTAKTFAEALGITFNRIQFTPDLLPSDCTGSMVFDQSKGDFVIRKGPLFSNIVLADEINRTAPKTQAALLEAMGEKQVTIEGKTYNLEKPFQVVATQNPVEQEGTYPLPEAQLDRFLFKLWLDYPPEEEEIEIMARQLSGNNIVIDPVTNAEEIVELQRLVNTVYMDHIILEYIKDIVFKTRNDPQIAIGAGPRASLTLMKCAKARASILGRDYVTPDDVKELCVPVLNHRLGLKAEAELEGLTTTAVINRILNEVVVPI</sequence>
<name>A0ABY6HXC1_9ARCH</name>
<feature type="domain" description="ChlI/MoxR AAA lid" evidence="2">
    <location>
        <begin position="239"/>
        <end position="310"/>
    </location>
</feature>
<keyword evidence="4" id="KW-1185">Reference proteome</keyword>
<evidence type="ECO:0000313" key="4">
    <source>
        <dbReference type="Proteomes" id="UP001208689"/>
    </source>
</evidence>
<dbReference type="PANTHER" id="PTHR42759:SF1">
    <property type="entry name" value="MAGNESIUM-CHELATASE SUBUNIT CHLD"/>
    <property type="match status" value="1"/>
</dbReference>
<dbReference type="Gene3D" id="1.10.8.80">
    <property type="entry name" value="Magnesium chelatase subunit I, C-Terminal domain"/>
    <property type="match status" value="1"/>
</dbReference>
<evidence type="ECO:0000313" key="3">
    <source>
        <dbReference type="EMBL" id="UYP48175.1"/>
    </source>
</evidence>
<dbReference type="Gene3D" id="3.40.50.300">
    <property type="entry name" value="P-loop containing nucleotide triphosphate hydrolases"/>
    <property type="match status" value="1"/>
</dbReference>
<reference evidence="3" key="1">
    <citation type="submission" date="2022-09" db="EMBL/GenBank/DDBJ databases">
        <title>Actin cytoskeleton and complex cell architecture in an #Asgard archaeon.</title>
        <authorList>
            <person name="Ponce Toledo R.I."/>
            <person name="Schleper C."/>
            <person name="Rodrigues Oliveira T."/>
            <person name="Wollweber F."/>
            <person name="Xu J."/>
            <person name="Rittmann S."/>
            <person name="Klingl A."/>
            <person name="Pilhofer M."/>
        </authorList>
    </citation>
    <scope>NUCLEOTIDE SEQUENCE</scope>
    <source>
        <strain evidence="3">B-35</strain>
    </source>
</reference>
<dbReference type="InterPro" id="IPR011703">
    <property type="entry name" value="ATPase_AAA-3"/>
</dbReference>
<protein>
    <recommendedName>
        <fullName evidence="5">MoxR family ATPase</fullName>
    </recommendedName>
</protein>
<dbReference type="EMBL" id="CP104013">
    <property type="protein sequence ID" value="UYP48175.1"/>
    <property type="molecule type" value="Genomic_DNA"/>
</dbReference>
<evidence type="ECO:0000259" key="2">
    <source>
        <dbReference type="Pfam" id="PF17863"/>
    </source>
</evidence>
<dbReference type="PIRSF" id="PIRSF002849">
    <property type="entry name" value="AAA_ATPase_chaperone_MoxR_prd"/>
    <property type="match status" value="1"/>
</dbReference>
<dbReference type="SUPFAM" id="SSF52540">
    <property type="entry name" value="P-loop containing nucleoside triphosphate hydrolases"/>
    <property type="match status" value="1"/>
</dbReference>
<organism evidence="3 4">
    <name type="scientific">Candidatus Lokiarchaeum ossiferum</name>
    <dbReference type="NCBI Taxonomy" id="2951803"/>
    <lineage>
        <taxon>Archaea</taxon>
        <taxon>Promethearchaeati</taxon>
        <taxon>Promethearchaeota</taxon>
        <taxon>Promethearchaeia</taxon>
        <taxon>Promethearchaeales</taxon>
        <taxon>Promethearchaeaceae</taxon>
        <taxon>Candidatus Lokiarchaeum</taxon>
    </lineage>
</organism>
<dbReference type="Pfam" id="PF17863">
    <property type="entry name" value="AAA_lid_2"/>
    <property type="match status" value="1"/>
</dbReference>
<dbReference type="InterPro" id="IPR027417">
    <property type="entry name" value="P-loop_NTPase"/>
</dbReference>